<comment type="caution">
    <text evidence="2">The sequence shown here is derived from an EMBL/GenBank/DDBJ whole genome shotgun (WGS) entry which is preliminary data.</text>
</comment>
<dbReference type="AlphaFoldDB" id="A0A0R3MC16"/>
<feature type="domain" description="Helix-turn-helix" evidence="1">
    <location>
        <begin position="11"/>
        <end position="57"/>
    </location>
</feature>
<reference evidence="2 3" key="1">
    <citation type="submission" date="2014-03" db="EMBL/GenBank/DDBJ databases">
        <title>Bradyrhizobium valentinum sp. nov., isolated from effective nodules of Lupinus mariae-josephae, a lupine endemic of basic-lime soils in Eastern Spain.</title>
        <authorList>
            <person name="Duran D."/>
            <person name="Rey L."/>
            <person name="Navarro A."/>
            <person name="Busquets A."/>
            <person name="Imperial J."/>
            <person name="Ruiz-Argueso T."/>
        </authorList>
    </citation>
    <scope>NUCLEOTIDE SEQUENCE [LARGE SCALE GENOMIC DNA]</scope>
    <source>
        <strain evidence="2 3">LmjM3</strain>
    </source>
</reference>
<dbReference type="RefSeq" id="WP_057848355.1">
    <property type="nucleotide sequence ID" value="NZ_LLXX01000005.1"/>
</dbReference>
<evidence type="ECO:0000313" key="3">
    <source>
        <dbReference type="Proteomes" id="UP000051913"/>
    </source>
</evidence>
<dbReference type="Pfam" id="PF12728">
    <property type="entry name" value="HTH_17"/>
    <property type="match status" value="1"/>
</dbReference>
<accession>A0A0R3MC16</accession>
<dbReference type="EMBL" id="LLXX01000005">
    <property type="protein sequence ID" value="KRR14758.1"/>
    <property type="molecule type" value="Genomic_DNA"/>
</dbReference>
<proteinExistence type="predicted"/>
<dbReference type="InterPro" id="IPR041657">
    <property type="entry name" value="HTH_17"/>
</dbReference>
<keyword evidence="3" id="KW-1185">Reference proteome</keyword>
<sequence>MTVPLADRLSLSPEEASALTGIGQTSIRAAVASGALTARKLGTRTIILREDLYAWLKTLPLTGKKTVMAEHV</sequence>
<dbReference type="InterPro" id="IPR010093">
    <property type="entry name" value="SinI_DNA-bd"/>
</dbReference>
<name>A0A0R3MC16_9BRAD</name>
<organism evidence="2 3">
    <name type="scientific">Bradyrhizobium valentinum</name>
    <dbReference type="NCBI Taxonomy" id="1518501"/>
    <lineage>
        <taxon>Bacteria</taxon>
        <taxon>Pseudomonadati</taxon>
        <taxon>Pseudomonadota</taxon>
        <taxon>Alphaproteobacteria</taxon>
        <taxon>Hyphomicrobiales</taxon>
        <taxon>Nitrobacteraceae</taxon>
        <taxon>Bradyrhizobium</taxon>
    </lineage>
</organism>
<evidence type="ECO:0000313" key="2">
    <source>
        <dbReference type="EMBL" id="KRR14758.1"/>
    </source>
</evidence>
<gene>
    <name evidence="2" type="ORF">CP49_30915</name>
</gene>
<dbReference type="GO" id="GO:0003677">
    <property type="term" value="F:DNA binding"/>
    <property type="evidence" value="ECO:0007669"/>
    <property type="project" value="InterPro"/>
</dbReference>
<protein>
    <recommendedName>
        <fullName evidence="1">Helix-turn-helix domain-containing protein</fullName>
    </recommendedName>
</protein>
<evidence type="ECO:0000259" key="1">
    <source>
        <dbReference type="Pfam" id="PF12728"/>
    </source>
</evidence>
<dbReference type="Proteomes" id="UP000051913">
    <property type="component" value="Unassembled WGS sequence"/>
</dbReference>
<dbReference type="NCBIfam" id="TIGR01764">
    <property type="entry name" value="excise"/>
    <property type="match status" value="1"/>
</dbReference>